<evidence type="ECO:0000313" key="1">
    <source>
        <dbReference type="EMBL" id="GBM53689.1"/>
    </source>
</evidence>
<comment type="caution">
    <text evidence="1">The sequence shown here is derived from an EMBL/GenBank/DDBJ whole genome shotgun (WGS) entry which is preliminary data.</text>
</comment>
<dbReference type="EMBL" id="BGPR01001429">
    <property type="protein sequence ID" value="GBM53689.1"/>
    <property type="molecule type" value="Genomic_DNA"/>
</dbReference>
<evidence type="ECO:0000313" key="2">
    <source>
        <dbReference type="Proteomes" id="UP000499080"/>
    </source>
</evidence>
<proteinExistence type="predicted"/>
<protein>
    <submittedName>
        <fullName evidence="1">Uncharacterized protein</fullName>
    </submittedName>
</protein>
<name>A0A4Y2GLP2_ARAVE</name>
<reference evidence="1 2" key="1">
    <citation type="journal article" date="2019" name="Sci. Rep.">
        <title>Orb-weaving spider Araneus ventricosus genome elucidates the spidroin gene catalogue.</title>
        <authorList>
            <person name="Kono N."/>
            <person name="Nakamura H."/>
            <person name="Ohtoshi R."/>
            <person name="Moran D.A.P."/>
            <person name="Shinohara A."/>
            <person name="Yoshida Y."/>
            <person name="Fujiwara M."/>
            <person name="Mori M."/>
            <person name="Tomita M."/>
            <person name="Arakawa K."/>
        </authorList>
    </citation>
    <scope>NUCLEOTIDE SEQUENCE [LARGE SCALE GENOMIC DNA]</scope>
</reference>
<dbReference type="Proteomes" id="UP000499080">
    <property type="component" value="Unassembled WGS sequence"/>
</dbReference>
<organism evidence="1 2">
    <name type="scientific">Araneus ventricosus</name>
    <name type="common">Orbweaver spider</name>
    <name type="synonym">Epeira ventricosa</name>
    <dbReference type="NCBI Taxonomy" id="182803"/>
    <lineage>
        <taxon>Eukaryota</taxon>
        <taxon>Metazoa</taxon>
        <taxon>Ecdysozoa</taxon>
        <taxon>Arthropoda</taxon>
        <taxon>Chelicerata</taxon>
        <taxon>Arachnida</taxon>
        <taxon>Araneae</taxon>
        <taxon>Araneomorphae</taxon>
        <taxon>Entelegynae</taxon>
        <taxon>Araneoidea</taxon>
        <taxon>Araneidae</taxon>
        <taxon>Araneus</taxon>
    </lineage>
</organism>
<accession>A0A4Y2GLP2</accession>
<keyword evidence="2" id="KW-1185">Reference proteome</keyword>
<gene>
    <name evidence="1" type="ORF">AVEN_233662_1</name>
</gene>
<sequence length="114" mass="13208">MNIRFSSLYYEATTSWHMRQTKINLMQEWLKRVASNTLSRQKIPKMIKFMHHNGSSLPADVSAILLLFDNNMEKIYSSITRSSESNGKGTWILEIKPLVLPAKQECSPFFKTLL</sequence>
<dbReference type="AlphaFoldDB" id="A0A4Y2GLP2"/>